<proteinExistence type="predicted"/>
<gene>
    <name evidence="1" type="ORF">C8Q71DRAFT_278356</name>
</gene>
<evidence type="ECO:0008006" key="3">
    <source>
        <dbReference type="Google" id="ProtNLM"/>
    </source>
</evidence>
<keyword evidence="2" id="KW-1185">Reference proteome</keyword>
<reference evidence="1 2" key="1">
    <citation type="journal article" date="2021" name="Environ. Microbiol.">
        <title>Gene family expansions and transcriptome signatures uncover fungal adaptations to wood decay.</title>
        <authorList>
            <person name="Hage H."/>
            <person name="Miyauchi S."/>
            <person name="Viragh M."/>
            <person name="Drula E."/>
            <person name="Min B."/>
            <person name="Chaduli D."/>
            <person name="Navarro D."/>
            <person name="Favel A."/>
            <person name="Norest M."/>
            <person name="Lesage-Meessen L."/>
            <person name="Balint B."/>
            <person name="Merenyi Z."/>
            <person name="de Eugenio L."/>
            <person name="Morin E."/>
            <person name="Martinez A.T."/>
            <person name="Baldrian P."/>
            <person name="Stursova M."/>
            <person name="Martinez M.J."/>
            <person name="Novotny C."/>
            <person name="Magnuson J.K."/>
            <person name="Spatafora J.W."/>
            <person name="Maurice S."/>
            <person name="Pangilinan J."/>
            <person name="Andreopoulos W."/>
            <person name="LaButti K."/>
            <person name="Hundley H."/>
            <person name="Na H."/>
            <person name="Kuo A."/>
            <person name="Barry K."/>
            <person name="Lipzen A."/>
            <person name="Henrissat B."/>
            <person name="Riley R."/>
            <person name="Ahrendt S."/>
            <person name="Nagy L.G."/>
            <person name="Grigoriev I.V."/>
            <person name="Martin F."/>
            <person name="Rosso M.N."/>
        </authorList>
    </citation>
    <scope>NUCLEOTIDE SEQUENCE [LARGE SCALE GENOMIC DNA]</scope>
    <source>
        <strain evidence="1 2">CIRM-BRFM 1785</strain>
    </source>
</reference>
<protein>
    <recommendedName>
        <fullName evidence="3">HEAT repeat domain-containing protein</fullName>
    </recommendedName>
</protein>
<organism evidence="1 2">
    <name type="scientific">Rhodofomes roseus</name>
    <dbReference type="NCBI Taxonomy" id="34475"/>
    <lineage>
        <taxon>Eukaryota</taxon>
        <taxon>Fungi</taxon>
        <taxon>Dikarya</taxon>
        <taxon>Basidiomycota</taxon>
        <taxon>Agaricomycotina</taxon>
        <taxon>Agaricomycetes</taxon>
        <taxon>Polyporales</taxon>
        <taxon>Rhodofomes</taxon>
    </lineage>
</organism>
<dbReference type="RefSeq" id="XP_047775073.1">
    <property type="nucleotide sequence ID" value="XM_047917471.1"/>
</dbReference>
<dbReference type="Proteomes" id="UP000814176">
    <property type="component" value="Unassembled WGS sequence"/>
</dbReference>
<comment type="caution">
    <text evidence="1">The sequence shown here is derived from an EMBL/GenBank/DDBJ whole genome shotgun (WGS) entry which is preliminary data.</text>
</comment>
<evidence type="ECO:0000313" key="1">
    <source>
        <dbReference type="EMBL" id="KAH9832027.1"/>
    </source>
</evidence>
<dbReference type="GeneID" id="71998203"/>
<dbReference type="Gene3D" id="3.90.226.10">
    <property type="entry name" value="2-enoyl-CoA Hydratase, Chain A, domain 1"/>
    <property type="match status" value="1"/>
</dbReference>
<name>A0ABQ8K529_9APHY</name>
<dbReference type="EMBL" id="JADCUA010000023">
    <property type="protein sequence ID" value="KAH9832027.1"/>
    <property type="molecule type" value="Genomic_DNA"/>
</dbReference>
<evidence type="ECO:0000313" key="2">
    <source>
        <dbReference type="Proteomes" id="UP000814176"/>
    </source>
</evidence>
<sequence>MEAKGCASPMVWRDARRRFYWSVRAKVAWSAAMAELAEASPESTEEYRSTLLMRLRSLEDFSDRRVMSKALEALDLTATLAQLKADHLMRRMLALAHEDRKATIDGLVRLVDSLADDEKATLITALHNAGRSPGPPSYS</sequence>
<accession>A0ABQ8K529</accession>